<keyword evidence="2 6" id="KW-0812">Transmembrane</keyword>
<dbReference type="InterPro" id="IPR017452">
    <property type="entry name" value="GPCR_Rhodpsn_7TM"/>
</dbReference>
<dbReference type="Proteomes" id="UP001408356">
    <property type="component" value="Unassembled WGS sequence"/>
</dbReference>
<dbReference type="PANTHER" id="PTHR23112:SF22">
    <property type="entry name" value="G-PROTEIN COUPLED RECEPTOR"/>
    <property type="match status" value="1"/>
</dbReference>
<feature type="transmembrane region" description="Helical" evidence="6">
    <location>
        <begin position="93"/>
        <end position="115"/>
    </location>
</feature>
<feature type="transmembrane region" description="Helical" evidence="6">
    <location>
        <begin position="127"/>
        <end position="147"/>
    </location>
</feature>
<dbReference type="PROSITE" id="PS50262">
    <property type="entry name" value="G_PROTEIN_RECEP_F1_2"/>
    <property type="match status" value="1"/>
</dbReference>
<comment type="caution">
    <text evidence="9">The sequence shown here is derived from an EMBL/GenBank/DDBJ whole genome shotgun (WGS) entry which is preliminary data.</text>
</comment>
<protein>
    <submittedName>
        <fullName evidence="9">G-protein coupled receptor</fullName>
    </submittedName>
</protein>
<dbReference type="Pfam" id="PF05462">
    <property type="entry name" value="Dicty_CAR"/>
    <property type="match status" value="1"/>
</dbReference>
<feature type="transmembrane region" description="Helical" evidence="6">
    <location>
        <begin position="370"/>
        <end position="389"/>
    </location>
</feature>
<proteinExistence type="predicted"/>
<feature type="region of interest" description="Disordered" evidence="5">
    <location>
        <begin position="413"/>
        <end position="452"/>
    </location>
</feature>
<dbReference type="SUPFAM" id="SSF81321">
    <property type="entry name" value="Family A G protein-coupled receptor-like"/>
    <property type="match status" value="1"/>
</dbReference>
<dbReference type="InterPro" id="IPR022343">
    <property type="entry name" value="GCR1-cAMP_receptor"/>
</dbReference>
<keyword evidence="9" id="KW-0675">Receptor</keyword>
<dbReference type="InterPro" id="IPR017981">
    <property type="entry name" value="GPCR_2-like_7TM"/>
</dbReference>
<feature type="transmembrane region" description="Helical" evidence="6">
    <location>
        <begin position="54"/>
        <end position="73"/>
    </location>
</feature>
<evidence type="ECO:0000256" key="6">
    <source>
        <dbReference type="SAM" id="Phobius"/>
    </source>
</evidence>
<feature type="transmembrane region" description="Helical" evidence="6">
    <location>
        <begin position="318"/>
        <end position="338"/>
    </location>
</feature>
<feature type="domain" description="G-protein coupled receptors family 1 profile" evidence="8">
    <location>
        <begin position="33"/>
        <end position="377"/>
    </location>
</feature>
<evidence type="ECO:0000256" key="3">
    <source>
        <dbReference type="ARBA" id="ARBA00022989"/>
    </source>
</evidence>
<sequence length="452" mass="51385">MSTIESSTGTLDIHQESAISSVERAGSVLSILGCIFIIFTFSISKAFHKPINRLVFYASFGNMMTNVATLIAREFIYLRNSVGCQFQAFLVQMFMPADALWTLAMAVNVYLTFYHKFDAERLRRMEVWYFLFCYGLPFIPALAFIFISDHRGRMYGDAVLWCWLASEWDVFRIAAFYGPVWVVIVLTFAIYLRAGRDIYNKRRQLRHFSSSYDPDPLTMDDPFSHKTTEVMVTTEDINTGSEDIDMATLGPTAENSTAAQTSQRSAAYSVTISSEVRPERNSRPEFNPPTQNSMQIKEASTARPVGIRRRAAFEANNAAWSYARCAILFFTAILITWLPSSANRVYSVVHPGEVSVPLEFMSAIVLPLQGFWNAVIYISTSWSACKYFFAELRDRSKSLEHTTANHPGEFHGRNSGFKISSRRPKQTYETESMTELAIDTRPNSNDEPKQRM</sequence>
<keyword evidence="4 6" id="KW-0472">Membrane</keyword>
<dbReference type="PANTHER" id="PTHR23112">
    <property type="entry name" value="G PROTEIN-COUPLED RECEPTOR 157-RELATED"/>
    <property type="match status" value="1"/>
</dbReference>
<evidence type="ECO:0000256" key="4">
    <source>
        <dbReference type="ARBA" id="ARBA00023136"/>
    </source>
</evidence>
<evidence type="ECO:0000256" key="2">
    <source>
        <dbReference type="ARBA" id="ARBA00022692"/>
    </source>
</evidence>
<feature type="region of interest" description="Disordered" evidence="5">
    <location>
        <begin position="273"/>
        <end position="301"/>
    </location>
</feature>
<dbReference type="PRINTS" id="PR02001">
    <property type="entry name" value="GCR1CAMPR"/>
</dbReference>
<feature type="transmembrane region" description="Helical" evidence="6">
    <location>
        <begin position="173"/>
        <end position="194"/>
    </location>
</feature>
<evidence type="ECO:0000256" key="5">
    <source>
        <dbReference type="SAM" id="MobiDB-lite"/>
    </source>
</evidence>
<accession>A0ABR2V578</accession>
<name>A0ABR2V578_9PEZI</name>
<evidence type="ECO:0000256" key="1">
    <source>
        <dbReference type="ARBA" id="ARBA00004141"/>
    </source>
</evidence>
<keyword evidence="3 6" id="KW-1133">Transmembrane helix</keyword>
<evidence type="ECO:0000259" key="7">
    <source>
        <dbReference type="PROSITE" id="PS50261"/>
    </source>
</evidence>
<dbReference type="EMBL" id="JARVKF010000135">
    <property type="protein sequence ID" value="KAK9422062.1"/>
    <property type="molecule type" value="Genomic_DNA"/>
</dbReference>
<keyword evidence="10" id="KW-1185">Reference proteome</keyword>
<comment type="subcellular location">
    <subcellularLocation>
        <location evidence="1">Membrane</location>
        <topology evidence="1">Multi-pass membrane protein</topology>
    </subcellularLocation>
</comment>
<evidence type="ECO:0000259" key="8">
    <source>
        <dbReference type="PROSITE" id="PS50262"/>
    </source>
</evidence>
<feature type="transmembrane region" description="Helical" evidence="6">
    <location>
        <begin position="28"/>
        <end position="47"/>
    </location>
</feature>
<gene>
    <name evidence="9" type="ORF">SUNI508_05070</name>
</gene>
<organism evidence="9 10">
    <name type="scientific">Seiridium unicorne</name>
    <dbReference type="NCBI Taxonomy" id="138068"/>
    <lineage>
        <taxon>Eukaryota</taxon>
        <taxon>Fungi</taxon>
        <taxon>Dikarya</taxon>
        <taxon>Ascomycota</taxon>
        <taxon>Pezizomycotina</taxon>
        <taxon>Sordariomycetes</taxon>
        <taxon>Xylariomycetidae</taxon>
        <taxon>Amphisphaeriales</taxon>
        <taxon>Sporocadaceae</taxon>
        <taxon>Seiridium</taxon>
    </lineage>
</organism>
<reference evidence="9 10" key="1">
    <citation type="journal article" date="2024" name="J. Plant Pathol.">
        <title>Sequence and assembly of the genome of Seiridium unicorne, isolate CBS 538.82, causal agent of cypress canker disease.</title>
        <authorList>
            <person name="Scali E."/>
            <person name="Rocca G.D."/>
            <person name="Danti R."/>
            <person name="Garbelotto M."/>
            <person name="Barberini S."/>
            <person name="Baroncelli R."/>
            <person name="Emiliani G."/>
        </authorList>
    </citation>
    <scope>NUCLEOTIDE SEQUENCE [LARGE SCALE GENOMIC DNA]</scope>
    <source>
        <strain evidence="9 10">BM-138-508</strain>
    </source>
</reference>
<feature type="domain" description="G-protein coupled receptors family 2 profile 2" evidence="7">
    <location>
        <begin position="19"/>
        <end position="203"/>
    </location>
</feature>
<dbReference type="Gene3D" id="1.20.1070.10">
    <property type="entry name" value="Rhodopsin 7-helix transmembrane proteins"/>
    <property type="match status" value="1"/>
</dbReference>
<evidence type="ECO:0000313" key="10">
    <source>
        <dbReference type="Proteomes" id="UP001408356"/>
    </source>
</evidence>
<evidence type="ECO:0000313" key="9">
    <source>
        <dbReference type="EMBL" id="KAK9422062.1"/>
    </source>
</evidence>
<dbReference type="PROSITE" id="PS50261">
    <property type="entry name" value="G_PROTEIN_RECEP_F2_4"/>
    <property type="match status" value="1"/>
</dbReference>